<dbReference type="InterPro" id="IPR007304">
    <property type="entry name" value="TAP46-like"/>
</dbReference>
<accession>A0A8H4EM92</accession>
<dbReference type="AlphaFoldDB" id="A0A8H4EM92"/>
<dbReference type="PANTHER" id="PTHR10933:SF9">
    <property type="entry name" value="IMMUNOGLOBULIN-BINDING PROTEIN 1"/>
    <property type="match status" value="1"/>
</dbReference>
<gene>
    <name evidence="1" type="ORF">F8M41_017133</name>
</gene>
<dbReference type="GO" id="GO:0051721">
    <property type="term" value="F:protein phosphatase 2A binding"/>
    <property type="evidence" value="ECO:0007669"/>
    <property type="project" value="TreeGrafter"/>
</dbReference>
<dbReference type="OrthoDB" id="10261753at2759"/>
<dbReference type="GO" id="GO:0005829">
    <property type="term" value="C:cytosol"/>
    <property type="evidence" value="ECO:0007669"/>
    <property type="project" value="TreeGrafter"/>
</dbReference>
<dbReference type="EMBL" id="WTPW01000388">
    <property type="protein sequence ID" value="KAF0516295.1"/>
    <property type="molecule type" value="Genomic_DNA"/>
</dbReference>
<sequence>MATTTENSVISLSEQFRTGQKLYSKIEKTELASTDQKYQEDVSNAIAYFSTCAKLVDKLDLFSSNETVDDVNTTDLKFILVYAYLGDLMTKLIGVDRLELLNKSKWYFEQFLRNVELYEILGEGDKKFIEEQSNGIAKDVAKKRIEKIERYKREKETKAKLEMLQQQLFSIGDDDKEDINRDYVLTLIDLFIQKSIEQLLLIKQEIDLLNQMRKMEETRQNSSVEMRDDDRIETVSRDHNGPLLSQDGRPLRPFVITNQREAIKEQVFRPSWRLPTMTIDEYLEQEAQRGNIIQGGGEKSKSKIEIDDDDEKAIDEETYKAREWDDFKDANPRGWGNRMGKG</sequence>
<protein>
    <submittedName>
        <fullName evidence="1">TAP42-like protein</fullName>
    </submittedName>
</protein>
<dbReference type="Proteomes" id="UP000439903">
    <property type="component" value="Unassembled WGS sequence"/>
</dbReference>
<dbReference type="GO" id="GO:0035303">
    <property type="term" value="P:regulation of dephosphorylation"/>
    <property type="evidence" value="ECO:0007669"/>
    <property type="project" value="TreeGrafter"/>
</dbReference>
<keyword evidence="2" id="KW-1185">Reference proteome</keyword>
<dbReference type="PANTHER" id="PTHR10933">
    <property type="entry name" value="IMMUNOGLOBULIN-BINDING PROTEIN 1"/>
    <property type="match status" value="1"/>
</dbReference>
<reference evidence="1 2" key="1">
    <citation type="journal article" date="2019" name="Environ. Microbiol.">
        <title>At the nexus of three kingdoms: the genome of the mycorrhizal fungus Gigaspora margarita provides insights into plant, endobacterial and fungal interactions.</title>
        <authorList>
            <person name="Venice F."/>
            <person name="Ghignone S."/>
            <person name="Salvioli di Fossalunga A."/>
            <person name="Amselem J."/>
            <person name="Novero M."/>
            <person name="Xianan X."/>
            <person name="Sedzielewska Toro K."/>
            <person name="Morin E."/>
            <person name="Lipzen A."/>
            <person name="Grigoriev I.V."/>
            <person name="Henrissat B."/>
            <person name="Martin F.M."/>
            <person name="Bonfante P."/>
        </authorList>
    </citation>
    <scope>NUCLEOTIDE SEQUENCE [LARGE SCALE GENOMIC DNA]</scope>
    <source>
        <strain evidence="1 2">BEG34</strain>
    </source>
</reference>
<evidence type="ECO:0000313" key="1">
    <source>
        <dbReference type="EMBL" id="KAF0516295.1"/>
    </source>
</evidence>
<evidence type="ECO:0000313" key="2">
    <source>
        <dbReference type="Proteomes" id="UP000439903"/>
    </source>
</evidence>
<dbReference type="Gene3D" id="1.25.40.540">
    <property type="entry name" value="TAP42-like family"/>
    <property type="match status" value="1"/>
</dbReference>
<comment type="caution">
    <text evidence="1">The sequence shown here is derived from an EMBL/GenBank/DDBJ whole genome shotgun (WGS) entry which is preliminary data.</text>
</comment>
<organism evidence="1 2">
    <name type="scientific">Gigaspora margarita</name>
    <dbReference type="NCBI Taxonomy" id="4874"/>
    <lineage>
        <taxon>Eukaryota</taxon>
        <taxon>Fungi</taxon>
        <taxon>Fungi incertae sedis</taxon>
        <taxon>Mucoromycota</taxon>
        <taxon>Glomeromycotina</taxon>
        <taxon>Glomeromycetes</taxon>
        <taxon>Diversisporales</taxon>
        <taxon>Gigasporaceae</taxon>
        <taxon>Gigaspora</taxon>
    </lineage>
</organism>
<name>A0A8H4EM92_GIGMA</name>
<dbReference type="InterPro" id="IPR038511">
    <property type="entry name" value="TAP42/TAP46-like_sf"/>
</dbReference>
<proteinExistence type="predicted"/>
<dbReference type="Pfam" id="PF04177">
    <property type="entry name" value="TAP42"/>
    <property type="match status" value="1"/>
</dbReference>
<dbReference type="GO" id="GO:0009966">
    <property type="term" value="P:regulation of signal transduction"/>
    <property type="evidence" value="ECO:0007669"/>
    <property type="project" value="InterPro"/>
</dbReference>